<name>A0ABV9N8M8_9FLAO</name>
<comment type="caution">
    <text evidence="2">The sequence shown here is derived from an EMBL/GenBank/DDBJ whole genome shotgun (WGS) entry which is preliminary data.</text>
</comment>
<evidence type="ECO:0000256" key="1">
    <source>
        <dbReference type="SAM" id="Phobius"/>
    </source>
</evidence>
<protein>
    <recommendedName>
        <fullName evidence="4">DUF1761 domain-containing protein</fullName>
    </recommendedName>
</protein>
<feature type="transmembrane region" description="Helical" evidence="1">
    <location>
        <begin position="81"/>
        <end position="99"/>
    </location>
</feature>
<feature type="transmembrane region" description="Helical" evidence="1">
    <location>
        <begin position="7"/>
        <end position="28"/>
    </location>
</feature>
<sequence length="138" mass="14979">MLSKTKLLAYLLTSIWAYFGGFLLWGILGETLLNDHFGSASGVMRDMPDHFHLALGCIILAVTFTAIYSKWSQGKHSISNGASFGILIGILMGFGSGMIDFSTSNLLTFSGFIINALIYIVYYIIMGALAGMVYGKSK</sequence>
<keyword evidence="1" id="KW-1133">Transmembrane helix</keyword>
<keyword evidence="3" id="KW-1185">Reference proteome</keyword>
<evidence type="ECO:0000313" key="2">
    <source>
        <dbReference type="EMBL" id="MFC4723290.1"/>
    </source>
</evidence>
<dbReference type="RefSeq" id="WP_387964547.1">
    <property type="nucleotide sequence ID" value="NZ_JBHSGP010000014.1"/>
</dbReference>
<keyword evidence="1" id="KW-0472">Membrane</keyword>
<organism evidence="2 3">
    <name type="scientific">Geojedonia litorea</name>
    <dbReference type="NCBI Taxonomy" id="1268269"/>
    <lineage>
        <taxon>Bacteria</taxon>
        <taxon>Pseudomonadati</taxon>
        <taxon>Bacteroidota</taxon>
        <taxon>Flavobacteriia</taxon>
        <taxon>Flavobacteriales</taxon>
        <taxon>Flavobacteriaceae</taxon>
        <taxon>Geojedonia</taxon>
    </lineage>
</organism>
<dbReference type="EMBL" id="JBHSGP010000014">
    <property type="protein sequence ID" value="MFC4723290.1"/>
    <property type="molecule type" value="Genomic_DNA"/>
</dbReference>
<feature type="transmembrane region" description="Helical" evidence="1">
    <location>
        <begin position="111"/>
        <end position="134"/>
    </location>
</feature>
<feature type="transmembrane region" description="Helical" evidence="1">
    <location>
        <begin position="51"/>
        <end position="69"/>
    </location>
</feature>
<dbReference type="Proteomes" id="UP001595953">
    <property type="component" value="Unassembled WGS sequence"/>
</dbReference>
<gene>
    <name evidence="2" type="ORF">ACFO5O_13220</name>
</gene>
<keyword evidence="1" id="KW-0812">Transmembrane</keyword>
<reference evidence="3" key="1">
    <citation type="journal article" date="2019" name="Int. J. Syst. Evol. Microbiol.">
        <title>The Global Catalogue of Microorganisms (GCM) 10K type strain sequencing project: providing services to taxonomists for standard genome sequencing and annotation.</title>
        <authorList>
            <consortium name="The Broad Institute Genomics Platform"/>
            <consortium name="The Broad Institute Genome Sequencing Center for Infectious Disease"/>
            <person name="Wu L."/>
            <person name="Ma J."/>
        </authorList>
    </citation>
    <scope>NUCLEOTIDE SEQUENCE [LARGE SCALE GENOMIC DNA]</scope>
    <source>
        <strain evidence="3">CCUG 63682</strain>
    </source>
</reference>
<proteinExistence type="predicted"/>
<accession>A0ABV9N8M8</accession>
<evidence type="ECO:0008006" key="4">
    <source>
        <dbReference type="Google" id="ProtNLM"/>
    </source>
</evidence>
<evidence type="ECO:0000313" key="3">
    <source>
        <dbReference type="Proteomes" id="UP001595953"/>
    </source>
</evidence>